<sequence length="671" mass="73508">MLSFFRSSTESSHQSSSSSSSGLPNQAILTLTLQEKTMTTALEKLPFNPKIVLGFVSPALDFSAISSKIKQLLPNDTTLILSTTAGELCSLDRSNPLPSLYSSANAGEGDNIVLMLFSPDMVSDIYVASIPLKSEDMATSKKTAAERSALIAEEVKKVRVPFKMRSDDTLGYTLIDGLSASESFFMEAVYHIGKFPCLLIGGSAGGKLDFQNTYIYDGTRTLRHHAVITFIKLAPKYRFGVFKSQNFRPTATVFTVLAANPITRTVTAFLDRKTNVNVSVIEALTSHFHCSANELNFKLANYTFGIAIDGEIYIRSIASIDIANDTIHFYCDIEAGEELVLLEKTDFVQTTSHDFADFSRNKPKAIGAIFNDCILRRLCNAEVLNRLDTFKEIPVVGFSTFGELLGVNINQTLTAIFFYQVDGGNFEDDYIDNFVQKYAGFKSYFLLRKINRQTIINNLNKAMLEQMKQSMPLLRTIGSTLQDAVTAIDAIESQLGQVKGEFNLFSSSMEQGSSDNASLSIEVDNLTNNVRDIRVVLSVIADIADQTNLLALNAAIEAARAGEHGRGFAVVADEVRKLAERTQKSLSETNVSVSTIIQAVESISKTMGNVSSGLLAVSSKSNALSSDMENLAEKSQLISGELKSQSKLTEELNNELSKLGVYEKTLDILNH</sequence>
<name>A0A1Y0HLF4_9BACT</name>
<dbReference type="GO" id="GO:0016020">
    <property type="term" value="C:membrane"/>
    <property type="evidence" value="ECO:0007669"/>
    <property type="project" value="InterPro"/>
</dbReference>
<dbReference type="Pfam" id="PF10442">
    <property type="entry name" value="FIST_C"/>
    <property type="match status" value="1"/>
</dbReference>
<keyword evidence="6" id="KW-1185">Reference proteome</keyword>
<dbReference type="OrthoDB" id="9765597at2"/>
<evidence type="ECO:0000313" key="6">
    <source>
        <dbReference type="Proteomes" id="UP000196005"/>
    </source>
</evidence>
<gene>
    <name evidence="5" type="ORF">Sdiek1_1762</name>
</gene>
<protein>
    <submittedName>
        <fullName evidence="5">Methyl-accepting chemotaxis protein 4</fullName>
    </submittedName>
</protein>
<dbReference type="GO" id="GO:0007165">
    <property type="term" value="P:signal transduction"/>
    <property type="evidence" value="ECO:0007669"/>
    <property type="project" value="UniProtKB-KW"/>
</dbReference>
<dbReference type="AlphaFoldDB" id="A0A1Y0HLF4"/>
<evidence type="ECO:0000256" key="3">
    <source>
        <dbReference type="SAM" id="MobiDB-lite"/>
    </source>
</evidence>
<keyword evidence="1 2" id="KW-0807">Transducer</keyword>
<accession>A0A1Y0HLF4</accession>
<evidence type="ECO:0000256" key="2">
    <source>
        <dbReference type="PROSITE-ProRule" id="PRU00284"/>
    </source>
</evidence>
<dbReference type="InterPro" id="IPR019494">
    <property type="entry name" value="FIST_C"/>
</dbReference>
<feature type="compositionally biased region" description="Low complexity" evidence="3">
    <location>
        <begin position="7"/>
        <end position="21"/>
    </location>
</feature>
<dbReference type="SMART" id="SM00283">
    <property type="entry name" value="MA"/>
    <property type="match status" value="1"/>
</dbReference>
<organism evidence="5 6">
    <name type="scientific">Sulfurospirillum diekertiae</name>
    <dbReference type="NCBI Taxonomy" id="1854492"/>
    <lineage>
        <taxon>Bacteria</taxon>
        <taxon>Pseudomonadati</taxon>
        <taxon>Campylobacterota</taxon>
        <taxon>Epsilonproteobacteria</taxon>
        <taxon>Campylobacterales</taxon>
        <taxon>Sulfurospirillaceae</taxon>
        <taxon>Sulfurospirillum</taxon>
    </lineage>
</organism>
<dbReference type="SUPFAM" id="SSF58104">
    <property type="entry name" value="Methyl-accepting chemotaxis protein (MCP) signaling domain"/>
    <property type="match status" value="1"/>
</dbReference>
<dbReference type="Proteomes" id="UP000196005">
    <property type="component" value="Chromosome"/>
</dbReference>
<dbReference type="PANTHER" id="PTHR32089">
    <property type="entry name" value="METHYL-ACCEPTING CHEMOTAXIS PROTEIN MCPB"/>
    <property type="match status" value="1"/>
</dbReference>
<dbReference type="InterPro" id="IPR004089">
    <property type="entry name" value="MCPsignal_dom"/>
</dbReference>
<dbReference type="SMART" id="SM00897">
    <property type="entry name" value="FIST"/>
    <property type="match status" value="1"/>
</dbReference>
<proteinExistence type="predicted"/>
<evidence type="ECO:0000256" key="1">
    <source>
        <dbReference type="ARBA" id="ARBA00023224"/>
    </source>
</evidence>
<evidence type="ECO:0000313" key="5">
    <source>
        <dbReference type="EMBL" id="ARU48921.1"/>
    </source>
</evidence>
<dbReference type="Pfam" id="PF08495">
    <property type="entry name" value="FIST"/>
    <property type="match status" value="1"/>
</dbReference>
<dbReference type="PANTHER" id="PTHR32089:SF112">
    <property type="entry name" value="LYSOZYME-LIKE PROTEIN-RELATED"/>
    <property type="match status" value="1"/>
</dbReference>
<dbReference type="InterPro" id="IPR013702">
    <property type="entry name" value="FIST_domain_N"/>
</dbReference>
<evidence type="ECO:0000259" key="4">
    <source>
        <dbReference type="PROSITE" id="PS50111"/>
    </source>
</evidence>
<dbReference type="PROSITE" id="PS50111">
    <property type="entry name" value="CHEMOTAXIS_TRANSDUC_2"/>
    <property type="match status" value="1"/>
</dbReference>
<dbReference type="Pfam" id="PF00015">
    <property type="entry name" value="MCPsignal"/>
    <property type="match status" value="1"/>
</dbReference>
<dbReference type="EMBL" id="CP021416">
    <property type="protein sequence ID" value="ARU48921.1"/>
    <property type="molecule type" value="Genomic_DNA"/>
</dbReference>
<dbReference type="SMART" id="SM01204">
    <property type="entry name" value="FIST_C"/>
    <property type="match status" value="1"/>
</dbReference>
<feature type="region of interest" description="Disordered" evidence="3">
    <location>
        <begin position="1"/>
        <end position="24"/>
    </location>
</feature>
<dbReference type="Gene3D" id="1.10.287.950">
    <property type="entry name" value="Methyl-accepting chemotaxis protein"/>
    <property type="match status" value="1"/>
</dbReference>
<reference evidence="6" key="1">
    <citation type="submission" date="2017-05" db="EMBL/GenBank/DDBJ databases">
        <title>Dechlorination kinetics govern the competition between two new strains of the genus Sulfurospirillum.</title>
        <authorList>
            <person name="Buttet G.F."/>
            <person name="Murray A.M."/>
            <person name="Goris T."/>
            <person name="Burion M."/>
            <person name="Lin B."/>
            <person name="Rolle M."/>
            <person name="Maillard J."/>
        </authorList>
    </citation>
    <scope>NUCLEOTIDE SEQUENCE [LARGE SCALE GENOMIC DNA]</scope>
    <source>
        <strain evidence="6">SL2-1</strain>
    </source>
</reference>
<dbReference type="KEGG" id="suls:Sdiek1_1762"/>
<feature type="domain" description="Methyl-accepting transducer" evidence="4">
    <location>
        <begin position="523"/>
        <end position="667"/>
    </location>
</feature>